<gene>
    <name evidence="2" type="ORF">AVEN_153416_1</name>
</gene>
<comment type="caution">
    <text evidence="2">The sequence shown here is derived from an EMBL/GenBank/DDBJ whole genome shotgun (WGS) entry which is preliminary data.</text>
</comment>
<organism evidence="2 3">
    <name type="scientific">Araneus ventricosus</name>
    <name type="common">Orbweaver spider</name>
    <name type="synonym">Epeira ventricosa</name>
    <dbReference type="NCBI Taxonomy" id="182803"/>
    <lineage>
        <taxon>Eukaryota</taxon>
        <taxon>Metazoa</taxon>
        <taxon>Ecdysozoa</taxon>
        <taxon>Arthropoda</taxon>
        <taxon>Chelicerata</taxon>
        <taxon>Arachnida</taxon>
        <taxon>Araneae</taxon>
        <taxon>Araneomorphae</taxon>
        <taxon>Entelegynae</taxon>
        <taxon>Araneoidea</taxon>
        <taxon>Araneidae</taxon>
        <taxon>Araneus</taxon>
    </lineage>
</organism>
<keyword evidence="3" id="KW-1185">Reference proteome</keyword>
<dbReference type="AlphaFoldDB" id="A0A4Y2EBJ9"/>
<evidence type="ECO:0000313" key="2">
    <source>
        <dbReference type="EMBL" id="GBM25234.1"/>
    </source>
</evidence>
<protein>
    <submittedName>
        <fullName evidence="2">Uncharacterized protein</fullName>
    </submittedName>
</protein>
<evidence type="ECO:0000313" key="3">
    <source>
        <dbReference type="Proteomes" id="UP000499080"/>
    </source>
</evidence>
<reference evidence="2 3" key="1">
    <citation type="journal article" date="2019" name="Sci. Rep.">
        <title>Orb-weaving spider Araneus ventricosus genome elucidates the spidroin gene catalogue.</title>
        <authorList>
            <person name="Kono N."/>
            <person name="Nakamura H."/>
            <person name="Ohtoshi R."/>
            <person name="Moran D.A.P."/>
            <person name="Shinohara A."/>
            <person name="Yoshida Y."/>
            <person name="Fujiwara M."/>
            <person name="Mori M."/>
            <person name="Tomita M."/>
            <person name="Arakawa K."/>
        </authorList>
    </citation>
    <scope>NUCLEOTIDE SEQUENCE [LARGE SCALE GENOMIC DNA]</scope>
</reference>
<feature type="region of interest" description="Disordered" evidence="1">
    <location>
        <begin position="1"/>
        <end position="36"/>
    </location>
</feature>
<sequence>MIAQLSAPENKEISHGMLPNCPEILKADSPSSRRASVRDSLEKNSVLYLFTRGFDESMTLAARPAPFDELLVIV</sequence>
<accession>A0A4Y2EBJ9</accession>
<proteinExistence type="predicted"/>
<dbReference type="Proteomes" id="UP000499080">
    <property type="component" value="Unassembled WGS sequence"/>
</dbReference>
<evidence type="ECO:0000256" key="1">
    <source>
        <dbReference type="SAM" id="MobiDB-lite"/>
    </source>
</evidence>
<name>A0A4Y2EBJ9_ARAVE</name>
<dbReference type="EMBL" id="BGPR01000533">
    <property type="protein sequence ID" value="GBM25234.1"/>
    <property type="molecule type" value="Genomic_DNA"/>
</dbReference>